<dbReference type="InterPro" id="IPR001232">
    <property type="entry name" value="SKP1-like"/>
</dbReference>
<dbReference type="PIRSF" id="PIRSF028729">
    <property type="entry name" value="E3_ubiquit_lig_SCF_Skp"/>
    <property type="match status" value="1"/>
</dbReference>
<evidence type="ECO:0000256" key="2">
    <source>
        <dbReference type="ARBA" id="ARBA00009993"/>
    </source>
</evidence>
<evidence type="ECO:0000259" key="6">
    <source>
        <dbReference type="Pfam" id="PF01466"/>
    </source>
</evidence>
<dbReference type="GO" id="GO:0009867">
    <property type="term" value="P:jasmonic acid mediated signaling pathway"/>
    <property type="evidence" value="ECO:0007669"/>
    <property type="project" value="UniProtKB-ARBA"/>
</dbReference>
<dbReference type="InterPro" id="IPR016897">
    <property type="entry name" value="SKP1"/>
</dbReference>
<feature type="domain" description="SKP1 component POZ" evidence="7">
    <location>
        <begin position="6"/>
        <end position="64"/>
    </location>
</feature>
<evidence type="ECO:0000259" key="7">
    <source>
        <dbReference type="Pfam" id="PF03931"/>
    </source>
</evidence>
<evidence type="ECO:0000256" key="3">
    <source>
        <dbReference type="ARBA" id="ARBA00022786"/>
    </source>
</evidence>
<evidence type="ECO:0000256" key="4">
    <source>
        <dbReference type="PIRNR" id="PIRNR028729"/>
    </source>
</evidence>
<feature type="compositionally biased region" description="Basic and acidic residues" evidence="5">
    <location>
        <begin position="85"/>
        <end position="99"/>
    </location>
</feature>
<dbReference type="SMART" id="SM00512">
    <property type="entry name" value="Skp1"/>
    <property type="match status" value="1"/>
</dbReference>
<comment type="similarity">
    <text evidence="2 4">Belongs to the SKP1 family.</text>
</comment>
<gene>
    <name evidence="8" type="ORF">QN277_024147</name>
</gene>
<dbReference type="EMBL" id="JAWXYG010000007">
    <property type="protein sequence ID" value="KAK4267360.1"/>
    <property type="molecule type" value="Genomic_DNA"/>
</dbReference>
<evidence type="ECO:0000256" key="5">
    <source>
        <dbReference type="SAM" id="MobiDB-lite"/>
    </source>
</evidence>
<comment type="pathway">
    <text evidence="1 4">Protein modification; protein ubiquitination.</text>
</comment>
<proteinExistence type="inferred from homology"/>
<dbReference type="GO" id="GO:0006511">
    <property type="term" value="P:ubiquitin-dependent protein catabolic process"/>
    <property type="evidence" value="ECO:0007669"/>
    <property type="project" value="InterPro"/>
</dbReference>
<dbReference type="InterPro" id="IPR036296">
    <property type="entry name" value="SKP1-like_dim_sf"/>
</dbReference>
<comment type="function">
    <text evidence="4">Involved in ubiquitination and subsequent proteasomal degradation of target proteins. Together with CUL1, RBX1 and a F-box protein, it forms a SCF E3 ubiquitin ligase complex. The functional specificity of this complex depends on the type of F-box protein. In the SCF complex, it serves as an adapter that links the F-box protein to CUL1.</text>
</comment>
<feature type="domain" description="SKP1 component dimerisation" evidence="6">
    <location>
        <begin position="141"/>
        <end position="187"/>
    </location>
</feature>
<keyword evidence="3 4" id="KW-0833">Ubl conjugation pathway</keyword>
<name>A0AAE1JBL6_9FABA</name>
<reference evidence="8" key="1">
    <citation type="submission" date="2023-10" db="EMBL/GenBank/DDBJ databases">
        <title>Chromosome-level genome of the transformable northern wattle, Acacia crassicarpa.</title>
        <authorList>
            <person name="Massaro I."/>
            <person name="Sinha N.R."/>
            <person name="Poethig S."/>
            <person name="Leichty A.R."/>
        </authorList>
    </citation>
    <scope>NUCLEOTIDE SEQUENCE</scope>
    <source>
        <strain evidence="8">Acra3RX</strain>
        <tissue evidence="8">Leaf</tissue>
    </source>
</reference>
<dbReference type="InterPro" id="IPR016072">
    <property type="entry name" value="Skp1_comp_dimer"/>
</dbReference>
<dbReference type="Pfam" id="PF03931">
    <property type="entry name" value="Skp1_POZ"/>
    <property type="match status" value="1"/>
</dbReference>
<evidence type="ECO:0000313" key="9">
    <source>
        <dbReference type="Proteomes" id="UP001293593"/>
    </source>
</evidence>
<feature type="region of interest" description="Disordered" evidence="5">
    <location>
        <begin position="69"/>
        <end position="105"/>
    </location>
</feature>
<sequence>MTSSAMKVTVISSDGDEFLIPISVVEQSSLLKIAMGECDEGGKIPVSNVNSAILSKVLEYCHKHAGSGPKVAADEGEAANDDSVAADKDDSVAADKGEASNDAGGADEELKNWDAKFFKKTDKFNFIFDIILAANYLNISGLLDLGCQTVADRIKNKMPEEIREIFNLKNDFSPAEEAQIRKENEWAFEGVD</sequence>
<dbReference type="Gene3D" id="3.30.710.10">
    <property type="entry name" value="Potassium Channel Kv1.1, Chain A"/>
    <property type="match status" value="1"/>
</dbReference>
<dbReference type="Proteomes" id="UP001293593">
    <property type="component" value="Unassembled WGS sequence"/>
</dbReference>
<dbReference type="SUPFAM" id="SSF81382">
    <property type="entry name" value="Skp1 dimerisation domain-like"/>
    <property type="match status" value="1"/>
</dbReference>
<dbReference type="InterPro" id="IPR016073">
    <property type="entry name" value="Skp1_comp_POZ"/>
</dbReference>
<dbReference type="SUPFAM" id="SSF54695">
    <property type="entry name" value="POZ domain"/>
    <property type="match status" value="1"/>
</dbReference>
<dbReference type="GO" id="GO:0016567">
    <property type="term" value="P:protein ubiquitination"/>
    <property type="evidence" value="ECO:0007669"/>
    <property type="project" value="UniProtKB-UniRule"/>
</dbReference>
<evidence type="ECO:0000256" key="1">
    <source>
        <dbReference type="ARBA" id="ARBA00004906"/>
    </source>
</evidence>
<dbReference type="AlphaFoldDB" id="A0AAE1JBL6"/>
<organism evidence="8 9">
    <name type="scientific">Acacia crassicarpa</name>
    <name type="common">northern wattle</name>
    <dbReference type="NCBI Taxonomy" id="499986"/>
    <lineage>
        <taxon>Eukaryota</taxon>
        <taxon>Viridiplantae</taxon>
        <taxon>Streptophyta</taxon>
        <taxon>Embryophyta</taxon>
        <taxon>Tracheophyta</taxon>
        <taxon>Spermatophyta</taxon>
        <taxon>Magnoliopsida</taxon>
        <taxon>eudicotyledons</taxon>
        <taxon>Gunneridae</taxon>
        <taxon>Pentapetalae</taxon>
        <taxon>rosids</taxon>
        <taxon>fabids</taxon>
        <taxon>Fabales</taxon>
        <taxon>Fabaceae</taxon>
        <taxon>Caesalpinioideae</taxon>
        <taxon>mimosoid clade</taxon>
        <taxon>Acacieae</taxon>
        <taxon>Acacia</taxon>
    </lineage>
</organism>
<protein>
    <recommendedName>
        <fullName evidence="4">SKP1-like protein</fullName>
    </recommendedName>
</protein>
<dbReference type="Pfam" id="PF01466">
    <property type="entry name" value="Skp1"/>
    <property type="match status" value="1"/>
</dbReference>
<evidence type="ECO:0000313" key="8">
    <source>
        <dbReference type="EMBL" id="KAK4267360.1"/>
    </source>
</evidence>
<accession>A0AAE1JBL6</accession>
<comment type="caution">
    <text evidence="8">The sequence shown here is derived from an EMBL/GenBank/DDBJ whole genome shotgun (WGS) entry which is preliminary data.</text>
</comment>
<dbReference type="PANTHER" id="PTHR11165">
    <property type="entry name" value="SKP1"/>
    <property type="match status" value="1"/>
</dbReference>
<dbReference type="InterPro" id="IPR011333">
    <property type="entry name" value="SKP1/BTB/POZ_sf"/>
</dbReference>
<comment type="subunit">
    <text evidence="4">Part of a SCF (SKP1-cullin-F-box) protein ligase complex.</text>
</comment>
<keyword evidence="9" id="KW-1185">Reference proteome</keyword>